<proteinExistence type="inferred from homology"/>
<evidence type="ECO:0000256" key="5">
    <source>
        <dbReference type="ARBA" id="ARBA00022737"/>
    </source>
</evidence>
<protein>
    <recommendedName>
        <fullName evidence="18">Endo-xylogalacturonan hydrolase A</fullName>
    </recommendedName>
</protein>
<comment type="caution">
    <text evidence="16">The sequence shown here is derived from an EMBL/GenBank/DDBJ whole genome shotgun (WGS) entry which is preliminary data.</text>
</comment>
<dbReference type="GO" id="GO:0045490">
    <property type="term" value="P:pectin catabolic process"/>
    <property type="evidence" value="ECO:0007669"/>
    <property type="project" value="UniProtKB-ARBA"/>
</dbReference>
<evidence type="ECO:0000256" key="11">
    <source>
        <dbReference type="ARBA" id="ARBA00023326"/>
    </source>
</evidence>
<evidence type="ECO:0000256" key="15">
    <source>
        <dbReference type="SAM" id="SignalP"/>
    </source>
</evidence>
<evidence type="ECO:0000256" key="12">
    <source>
        <dbReference type="ARBA" id="ARBA00037278"/>
    </source>
</evidence>
<dbReference type="PANTHER" id="PTHR31736">
    <property type="match status" value="1"/>
</dbReference>
<evidence type="ECO:0000256" key="6">
    <source>
        <dbReference type="ARBA" id="ARBA00022801"/>
    </source>
</evidence>
<evidence type="ECO:0000256" key="9">
    <source>
        <dbReference type="ARBA" id="ARBA00023295"/>
    </source>
</evidence>
<evidence type="ECO:0000256" key="1">
    <source>
        <dbReference type="ARBA" id="ARBA00004613"/>
    </source>
</evidence>
<evidence type="ECO:0000256" key="10">
    <source>
        <dbReference type="ARBA" id="ARBA00023316"/>
    </source>
</evidence>
<keyword evidence="9 14" id="KW-0326">Glycosidase</keyword>
<keyword evidence="4 15" id="KW-0732">Signal</keyword>
<dbReference type="InterPro" id="IPR006626">
    <property type="entry name" value="PbH1"/>
</dbReference>
<comment type="subcellular location">
    <subcellularLocation>
        <location evidence="1">Secreted</location>
    </subcellularLocation>
</comment>
<feature type="active site" evidence="13">
    <location>
        <position position="251"/>
    </location>
</feature>
<dbReference type="GO" id="GO:0071555">
    <property type="term" value="P:cell wall organization"/>
    <property type="evidence" value="ECO:0007669"/>
    <property type="project" value="UniProtKB-KW"/>
</dbReference>
<dbReference type="Pfam" id="PF00295">
    <property type="entry name" value="Glyco_hydro_28"/>
    <property type="match status" value="1"/>
</dbReference>
<dbReference type="GO" id="GO:0004650">
    <property type="term" value="F:polygalacturonase activity"/>
    <property type="evidence" value="ECO:0007669"/>
    <property type="project" value="InterPro"/>
</dbReference>
<evidence type="ECO:0000256" key="8">
    <source>
        <dbReference type="ARBA" id="ARBA00023277"/>
    </source>
</evidence>
<keyword evidence="11" id="KW-0624">Polysaccharide degradation</keyword>
<reference evidence="16" key="1">
    <citation type="submission" date="2021-08" db="EMBL/GenBank/DDBJ databases">
        <title>Global Aspergillus fumigatus from environmental and clinical sources.</title>
        <authorList>
            <person name="Barber A."/>
            <person name="Sae-Ong T."/>
        </authorList>
    </citation>
    <scope>NUCLEOTIDE SEQUENCE</scope>
    <source>
        <strain evidence="16">NRZ-2016-071</strain>
    </source>
</reference>
<dbReference type="PROSITE" id="PS00502">
    <property type="entry name" value="POLYGALACTURONASE"/>
    <property type="match status" value="1"/>
</dbReference>
<dbReference type="Gene3D" id="2.160.20.10">
    <property type="entry name" value="Single-stranded right-handed beta-helix, Pectin lyase-like"/>
    <property type="match status" value="1"/>
</dbReference>
<dbReference type="InterPro" id="IPR000743">
    <property type="entry name" value="Glyco_hydro_28"/>
</dbReference>
<evidence type="ECO:0000313" key="16">
    <source>
        <dbReference type="EMBL" id="KAH1900524.1"/>
    </source>
</evidence>
<dbReference type="Proteomes" id="UP000813423">
    <property type="component" value="Unassembled WGS sequence"/>
</dbReference>
<keyword evidence="3" id="KW-0964">Secreted</keyword>
<dbReference type="PANTHER" id="PTHR31736:SF9">
    <property type="entry name" value="ENDO-XYLOGALACTURONAN HYDROLASE A-RELATED"/>
    <property type="match status" value="1"/>
</dbReference>
<evidence type="ECO:0000256" key="4">
    <source>
        <dbReference type="ARBA" id="ARBA00022729"/>
    </source>
</evidence>
<evidence type="ECO:0000256" key="2">
    <source>
        <dbReference type="ARBA" id="ARBA00008834"/>
    </source>
</evidence>
<accession>A0A9P8SQS9</accession>
<comment type="function">
    <text evidence="12">Pectinolytic enzyme involved in the degradation of xylogalacturonan (xga), a galacturonan backbone heavily substituted with xylose, and which is one important component of the hairy regions of pectin. Activity requires a galacturonic acid backbone substituted with xylose.</text>
</comment>
<feature type="signal peptide" evidence="15">
    <location>
        <begin position="1"/>
        <end position="18"/>
    </location>
</feature>
<dbReference type="AlphaFoldDB" id="A0A9P8SQS9"/>
<evidence type="ECO:0000256" key="13">
    <source>
        <dbReference type="PROSITE-ProRule" id="PRU10052"/>
    </source>
</evidence>
<keyword evidence="7" id="KW-0325">Glycoprotein</keyword>
<feature type="chain" id="PRO_5040331628" description="Endo-xylogalacturonan hydrolase A" evidence="15">
    <location>
        <begin position="19"/>
        <end position="450"/>
    </location>
</feature>
<dbReference type="InterPro" id="IPR011050">
    <property type="entry name" value="Pectin_lyase_fold/virulence"/>
</dbReference>
<dbReference type="GO" id="GO:0005576">
    <property type="term" value="C:extracellular region"/>
    <property type="evidence" value="ECO:0007669"/>
    <property type="project" value="UniProtKB-SubCell"/>
</dbReference>
<keyword evidence="5" id="KW-0677">Repeat</keyword>
<keyword evidence="6 14" id="KW-0378">Hydrolase</keyword>
<gene>
    <name evidence="16" type="ORF">KXV57_008430</name>
</gene>
<evidence type="ECO:0000256" key="3">
    <source>
        <dbReference type="ARBA" id="ARBA00022525"/>
    </source>
</evidence>
<dbReference type="EMBL" id="JAIBSC010000075">
    <property type="protein sequence ID" value="KAH1900524.1"/>
    <property type="molecule type" value="Genomic_DNA"/>
</dbReference>
<dbReference type="InterPro" id="IPR012334">
    <property type="entry name" value="Pectin_lyas_fold"/>
</dbReference>
<comment type="similarity">
    <text evidence="2 14">Belongs to the glycosyl hydrolase 28 family.</text>
</comment>
<keyword evidence="8" id="KW-0119">Carbohydrate metabolism</keyword>
<keyword evidence="10" id="KW-0961">Cell wall biogenesis/degradation</keyword>
<evidence type="ECO:0000256" key="7">
    <source>
        <dbReference type="ARBA" id="ARBA00023180"/>
    </source>
</evidence>
<sequence>MLYPRNLALFSLLSLSSAAPSQVERSPDAVLKPRAVCTPTAGGSPSIDDVPAIRKAIASCGNGGTIVFPAGSTYYLNSVLDLAGCSNCDIQVEGVLKFSGSTEYWGGKTAMLNIDMINGLRLRSLTGSGVIDGNGQNAYDRFASDKNYKRPTLLYITGGSNIEVSGLRQKNPPNVFNSVKGDTQHVTFKNLRMDATSNSQNPPKNTDGFDIGASTHVTISSVSVTNDDDCVAFKPGSNYVTVEDVTCTGSHGISVGSLGKSGPDVVQNILAHRITMIESTKAAGIKTYPSGNGHGLSTVKNVTFSDFNVRGCDYAFQIESCYGESESYCESNPGNAILQGIVVKGFSGTTSGKYDPVVANLNCGARGTCDASHAESAHSHSQTQQRQCGRVAGGKYLQGLYDDHTFTPSDGPIQKVDVDMPLTLTETIYHNGNQYLVLDFAEGDKENPFN</sequence>
<evidence type="ECO:0008006" key="18">
    <source>
        <dbReference type="Google" id="ProtNLM"/>
    </source>
</evidence>
<dbReference type="SMART" id="SM00710">
    <property type="entry name" value="PbH1"/>
    <property type="match status" value="4"/>
</dbReference>
<dbReference type="SUPFAM" id="SSF51126">
    <property type="entry name" value="Pectin lyase-like"/>
    <property type="match status" value="1"/>
</dbReference>
<evidence type="ECO:0000313" key="17">
    <source>
        <dbReference type="Proteomes" id="UP000813423"/>
    </source>
</evidence>
<name>A0A9P8SQS9_ASPFM</name>
<organism evidence="16 17">
    <name type="scientific">Aspergillus fumigatus</name>
    <name type="common">Neosartorya fumigata</name>
    <dbReference type="NCBI Taxonomy" id="746128"/>
    <lineage>
        <taxon>Eukaryota</taxon>
        <taxon>Fungi</taxon>
        <taxon>Dikarya</taxon>
        <taxon>Ascomycota</taxon>
        <taxon>Pezizomycotina</taxon>
        <taxon>Eurotiomycetes</taxon>
        <taxon>Eurotiomycetidae</taxon>
        <taxon>Eurotiales</taxon>
        <taxon>Aspergillaceae</taxon>
        <taxon>Aspergillus</taxon>
        <taxon>Aspergillus subgen. Fumigati</taxon>
    </lineage>
</organism>
<evidence type="ECO:0000256" key="14">
    <source>
        <dbReference type="RuleBase" id="RU361169"/>
    </source>
</evidence>